<dbReference type="InterPro" id="IPR027417">
    <property type="entry name" value="P-loop_NTPase"/>
</dbReference>
<dbReference type="Gene3D" id="3.40.50.300">
    <property type="entry name" value="P-loop containing nucleotide triphosphate hydrolases"/>
    <property type="match status" value="1"/>
</dbReference>
<evidence type="ECO:0000313" key="1">
    <source>
        <dbReference type="EMBL" id="SFA72462.1"/>
    </source>
</evidence>
<name>A0A1I0V882_9PSEU</name>
<dbReference type="OrthoDB" id="4379468at2"/>
<organism evidence="1 2">
    <name type="scientific">Amycolatopsis marina</name>
    <dbReference type="NCBI Taxonomy" id="490629"/>
    <lineage>
        <taxon>Bacteria</taxon>
        <taxon>Bacillati</taxon>
        <taxon>Actinomycetota</taxon>
        <taxon>Actinomycetes</taxon>
        <taxon>Pseudonocardiales</taxon>
        <taxon>Pseudonocardiaceae</taxon>
        <taxon>Amycolatopsis</taxon>
    </lineage>
</organism>
<dbReference type="AlphaFoldDB" id="A0A1I0V882"/>
<dbReference type="Proteomes" id="UP000243799">
    <property type="component" value="Unassembled WGS sequence"/>
</dbReference>
<accession>A0A1I0V882</accession>
<keyword evidence="2" id="KW-1185">Reference proteome</keyword>
<dbReference type="RefSeq" id="WP_091667779.1">
    <property type="nucleotide sequence ID" value="NZ_FOKG01000001.1"/>
</dbReference>
<sequence>MAHDRLEERTRALLDRAMHAYQDSPRALGWLRAHVARFDEPVRLAVVGPRESGKSTVVNALCGEQVTPAQTGGAPLLWYRATTGSTESSAVAFPQGGRPVELPVSRQDKQLRVDTSMLDGMPLDRVEVSWPNRALRELTLIDTPALESPTLEGAAQQGGDEEASGLAHAVERIYSDADAVLYLLPRPQYGDLGFLRAVQEHPIARAAPVNMLAVVTRADELGGGRVDALISARQVARRHRREAEIGGLCQDVVPMSGMLACAGRTLREPEFDAFSELARLPRKDIEPYLLSVDRFAGDAVPGSVPADVRVALLGRFGLFGVRLVLTLLRRGSMTLPALAAELVQRSGLGDLRDAIENSFVERRPVLKARSALIALEVVLRMEPRPAAAALAGELERVMAGAHEFRELRLLAALRGGRIVLPAELRTEALRLLGDVGAGVAERFGVEPGEDPRPAAFDALQRWRAHAEDGSLPAAARRAAAVVARGCEGVVATPVPA</sequence>
<reference evidence="2" key="1">
    <citation type="submission" date="2016-10" db="EMBL/GenBank/DDBJ databases">
        <authorList>
            <person name="Varghese N."/>
            <person name="Submissions S."/>
        </authorList>
    </citation>
    <scope>NUCLEOTIDE SEQUENCE [LARGE SCALE GENOMIC DNA]</scope>
    <source>
        <strain evidence="2">CGMCC 4.3568</strain>
    </source>
</reference>
<protein>
    <submittedName>
        <fullName evidence="1">50S ribosome-binding GTPase</fullName>
    </submittedName>
</protein>
<proteinExistence type="predicted"/>
<dbReference type="SUPFAM" id="SSF52540">
    <property type="entry name" value="P-loop containing nucleoside triphosphate hydrolases"/>
    <property type="match status" value="1"/>
</dbReference>
<evidence type="ECO:0000313" key="2">
    <source>
        <dbReference type="Proteomes" id="UP000243799"/>
    </source>
</evidence>
<dbReference type="STRING" id="490629.SAMN05216266_10167"/>
<gene>
    <name evidence="1" type="ORF">SAMN05216266_10167</name>
</gene>
<dbReference type="EMBL" id="FOKG01000001">
    <property type="protein sequence ID" value="SFA72462.1"/>
    <property type="molecule type" value="Genomic_DNA"/>
</dbReference>